<organism evidence="13 14">
    <name type="scientific">Mastacembelus armatus</name>
    <name type="common">zig-zag eel</name>
    <dbReference type="NCBI Taxonomy" id="205130"/>
    <lineage>
        <taxon>Eukaryota</taxon>
        <taxon>Metazoa</taxon>
        <taxon>Chordata</taxon>
        <taxon>Craniata</taxon>
        <taxon>Vertebrata</taxon>
        <taxon>Euteleostomi</taxon>
        <taxon>Actinopterygii</taxon>
        <taxon>Neopterygii</taxon>
        <taxon>Teleostei</taxon>
        <taxon>Neoteleostei</taxon>
        <taxon>Acanthomorphata</taxon>
        <taxon>Anabantaria</taxon>
        <taxon>Synbranchiformes</taxon>
        <taxon>Mastacembelidae</taxon>
        <taxon>Mastacembelus</taxon>
    </lineage>
</organism>
<dbReference type="PANTHER" id="PTHR23328">
    <property type="entry name" value="RING-TYPE DOMAIN-CONTAINING PROTEIN"/>
    <property type="match status" value="1"/>
</dbReference>
<dbReference type="GO" id="GO:0005634">
    <property type="term" value="C:nucleus"/>
    <property type="evidence" value="ECO:0007669"/>
    <property type="project" value="UniProtKB-SubCell"/>
</dbReference>
<evidence type="ECO:0000256" key="7">
    <source>
        <dbReference type="ARBA" id="ARBA00022771"/>
    </source>
</evidence>
<dbReference type="PROSITE" id="PS50089">
    <property type="entry name" value="ZF_RING_2"/>
    <property type="match status" value="1"/>
</dbReference>
<keyword evidence="8" id="KW-0833">Ubl conjugation pathway</keyword>
<dbReference type="InterPro" id="IPR013083">
    <property type="entry name" value="Znf_RING/FYVE/PHD"/>
</dbReference>
<evidence type="ECO:0000259" key="12">
    <source>
        <dbReference type="PROSITE" id="PS50089"/>
    </source>
</evidence>
<dbReference type="AlphaFoldDB" id="A0A3Q3MH82"/>
<dbReference type="GO" id="GO:0006302">
    <property type="term" value="P:double-strand break repair"/>
    <property type="evidence" value="ECO:0007669"/>
    <property type="project" value="TreeGrafter"/>
</dbReference>
<accession>A0A3Q3MH82</accession>
<dbReference type="InParanoid" id="A0A3Q3MH82"/>
<keyword evidence="5" id="KW-0479">Metal-binding</keyword>
<dbReference type="SUPFAM" id="SSF57850">
    <property type="entry name" value="RING/U-box"/>
    <property type="match status" value="1"/>
</dbReference>
<evidence type="ECO:0000256" key="11">
    <source>
        <dbReference type="PROSITE-ProRule" id="PRU00175"/>
    </source>
</evidence>
<evidence type="ECO:0000256" key="3">
    <source>
        <dbReference type="ARBA" id="ARBA00012483"/>
    </source>
</evidence>
<dbReference type="Ensembl" id="ENSMAMT00000025138.2">
    <property type="protein sequence ID" value="ENSMAMP00000024507.1"/>
    <property type="gene ID" value="ENSMAMG00000016485.2"/>
</dbReference>
<dbReference type="InterPro" id="IPR017907">
    <property type="entry name" value="Znf_RING_CS"/>
</dbReference>
<evidence type="ECO:0000256" key="10">
    <source>
        <dbReference type="ARBA" id="ARBA00023242"/>
    </source>
</evidence>
<keyword evidence="7 11" id="KW-0863">Zinc-finger</keyword>
<comment type="subcellular location">
    <subcellularLocation>
        <location evidence="2">Nucleus</location>
    </subcellularLocation>
</comment>
<evidence type="ECO:0000256" key="4">
    <source>
        <dbReference type="ARBA" id="ARBA00022679"/>
    </source>
</evidence>
<dbReference type="GO" id="GO:0008270">
    <property type="term" value="F:zinc ion binding"/>
    <property type="evidence" value="ECO:0007669"/>
    <property type="project" value="UniProtKB-KW"/>
</dbReference>
<evidence type="ECO:0000313" key="14">
    <source>
        <dbReference type="Proteomes" id="UP000261640"/>
    </source>
</evidence>
<evidence type="ECO:0000256" key="2">
    <source>
        <dbReference type="ARBA" id="ARBA00004123"/>
    </source>
</evidence>
<dbReference type="GO" id="GO:0061630">
    <property type="term" value="F:ubiquitin protein ligase activity"/>
    <property type="evidence" value="ECO:0007669"/>
    <property type="project" value="UniProtKB-EC"/>
</dbReference>
<dbReference type="InterPro" id="IPR001841">
    <property type="entry name" value="Znf_RING"/>
</dbReference>
<evidence type="ECO:0000256" key="8">
    <source>
        <dbReference type="ARBA" id="ARBA00022786"/>
    </source>
</evidence>
<evidence type="ECO:0000256" key="1">
    <source>
        <dbReference type="ARBA" id="ARBA00000900"/>
    </source>
</evidence>
<dbReference type="PANTHER" id="PTHR23328:SF0">
    <property type="entry name" value="RING-TYPE DOMAIN-CONTAINING PROTEIN"/>
    <property type="match status" value="1"/>
</dbReference>
<keyword evidence="4" id="KW-0808">Transferase</keyword>
<proteinExistence type="predicted"/>
<dbReference type="GO" id="GO:0035861">
    <property type="term" value="C:site of double-strand break"/>
    <property type="evidence" value="ECO:0007669"/>
    <property type="project" value="TreeGrafter"/>
</dbReference>
<keyword evidence="9" id="KW-0862">Zinc</keyword>
<evidence type="ECO:0000256" key="5">
    <source>
        <dbReference type="ARBA" id="ARBA00022723"/>
    </source>
</evidence>
<evidence type="ECO:0000256" key="9">
    <source>
        <dbReference type="ARBA" id="ARBA00022833"/>
    </source>
</evidence>
<feature type="domain" description="RING-type" evidence="12">
    <location>
        <begin position="16"/>
        <end position="58"/>
    </location>
</feature>
<keyword evidence="14" id="KW-1185">Reference proteome</keyword>
<dbReference type="GO" id="GO:0031491">
    <property type="term" value="F:nucleosome binding"/>
    <property type="evidence" value="ECO:0007669"/>
    <property type="project" value="TreeGrafter"/>
</dbReference>
<dbReference type="EC" id="2.3.2.27" evidence="3"/>
<dbReference type="PROSITE" id="PS00518">
    <property type="entry name" value="ZF_RING_1"/>
    <property type="match status" value="1"/>
</dbReference>
<keyword evidence="6" id="KW-0227">DNA damage</keyword>
<keyword evidence="10" id="KW-0539">Nucleus</keyword>
<dbReference type="Gene3D" id="3.30.40.10">
    <property type="entry name" value="Zinc/RING finger domain, C3HC4 (zinc finger)"/>
    <property type="match status" value="1"/>
</dbReference>
<comment type="catalytic activity">
    <reaction evidence="1">
        <text>S-ubiquitinyl-[E2 ubiquitin-conjugating enzyme]-L-cysteine + [acceptor protein]-L-lysine = [E2 ubiquitin-conjugating enzyme]-L-cysteine + N(6)-ubiquitinyl-[acceptor protein]-L-lysine.</text>
        <dbReference type="EC" id="2.3.2.27"/>
    </reaction>
</comment>
<dbReference type="GeneTree" id="ENSGT00940000174975"/>
<sequence>MMGDAEKTQLEEMLMCPVCQDIFRDPRQLPCGHSMCMGCLESLMDHSSDIPFRCPDCRTFFGQIMGWCCSVCGS</sequence>
<evidence type="ECO:0000256" key="6">
    <source>
        <dbReference type="ARBA" id="ARBA00022763"/>
    </source>
</evidence>
<dbReference type="Proteomes" id="UP000261640">
    <property type="component" value="Unplaced"/>
</dbReference>
<dbReference type="InterPro" id="IPR051657">
    <property type="entry name" value="RNF168/RNF169_E3_ubiq-ligase"/>
</dbReference>
<reference evidence="13" key="1">
    <citation type="submission" date="2025-08" db="UniProtKB">
        <authorList>
            <consortium name="Ensembl"/>
        </authorList>
    </citation>
    <scope>IDENTIFICATION</scope>
</reference>
<dbReference type="Pfam" id="PF15227">
    <property type="entry name" value="zf-C3HC4_4"/>
    <property type="match status" value="1"/>
</dbReference>
<protein>
    <recommendedName>
        <fullName evidence="3">RING-type E3 ubiquitin transferase</fullName>
        <ecNumber evidence="3">2.3.2.27</ecNumber>
    </recommendedName>
</protein>
<name>A0A3Q3MH82_9TELE</name>
<reference evidence="13" key="2">
    <citation type="submission" date="2025-09" db="UniProtKB">
        <authorList>
            <consortium name="Ensembl"/>
        </authorList>
    </citation>
    <scope>IDENTIFICATION</scope>
</reference>
<evidence type="ECO:0000313" key="13">
    <source>
        <dbReference type="Ensembl" id="ENSMAMP00000024507.1"/>
    </source>
</evidence>
<dbReference type="SMART" id="SM00184">
    <property type="entry name" value="RING"/>
    <property type="match status" value="1"/>
</dbReference>